<dbReference type="PANTHER" id="PTHR10073">
    <property type="entry name" value="DNA MISMATCH REPAIR PROTEIN MLH, PMS, MUTL"/>
    <property type="match status" value="1"/>
</dbReference>
<feature type="domain" description="DNA mismatch repair protein S5" evidence="3">
    <location>
        <begin position="231"/>
        <end position="358"/>
    </location>
</feature>
<evidence type="ECO:0000313" key="6">
    <source>
        <dbReference type="Proteomes" id="UP000054886"/>
    </source>
</evidence>
<dbReference type="GO" id="GO:0000405">
    <property type="term" value="F:bubble DNA binding"/>
    <property type="evidence" value="ECO:0007669"/>
    <property type="project" value="EnsemblFungi"/>
</dbReference>
<keyword evidence="2" id="KW-0227">DNA damage</keyword>
<dbReference type="InterPro" id="IPR036890">
    <property type="entry name" value="HATPase_C_sf"/>
</dbReference>
<evidence type="ECO:0000313" key="4">
    <source>
        <dbReference type="EMBL" id="KTA95976.1"/>
    </source>
</evidence>
<dbReference type="InterPro" id="IPR013507">
    <property type="entry name" value="DNA_mismatch_S5_2-like"/>
</dbReference>
<dbReference type="InterPro" id="IPR038973">
    <property type="entry name" value="MutL/Mlh/Pms-like"/>
</dbReference>
<dbReference type="AlphaFoldDB" id="A0A0W0DPK4"/>
<dbReference type="GO" id="GO:0006298">
    <property type="term" value="P:mismatch repair"/>
    <property type="evidence" value="ECO:0007669"/>
    <property type="project" value="EnsemblFungi"/>
</dbReference>
<dbReference type="GO" id="GO:0016887">
    <property type="term" value="F:ATP hydrolysis activity"/>
    <property type="evidence" value="ECO:0007669"/>
    <property type="project" value="InterPro"/>
</dbReference>
<dbReference type="GO" id="GO:0005524">
    <property type="term" value="F:ATP binding"/>
    <property type="evidence" value="ECO:0007669"/>
    <property type="project" value="InterPro"/>
</dbReference>
<proteinExistence type="inferred from homology"/>
<dbReference type="Gene3D" id="3.30.565.10">
    <property type="entry name" value="Histidine kinase-like ATPase, C-terminal domain"/>
    <property type="match status" value="1"/>
</dbReference>
<dbReference type="EMBL" id="LLZZ01000177">
    <property type="protein sequence ID" value="KTA95976.1"/>
    <property type="molecule type" value="Genomic_DNA"/>
</dbReference>
<dbReference type="InterPro" id="IPR014721">
    <property type="entry name" value="Ribsml_uS5_D2-typ_fold_subgr"/>
</dbReference>
<dbReference type="InterPro" id="IPR014762">
    <property type="entry name" value="DNA_mismatch_repair_CS"/>
</dbReference>
<dbReference type="SUPFAM" id="SSF54211">
    <property type="entry name" value="Ribosomal protein S5 domain 2-like"/>
    <property type="match status" value="1"/>
</dbReference>
<evidence type="ECO:0000313" key="5">
    <source>
        <dbReference type="EMBL" id="KTB13752.1"/>
    </source>
</evidence>
<dbReference type="NCBIfam" id="TIGR00585">
    <property type="entry name" value="mutl"/>
    <property type="match status" value="1"/>
</dbReference>
<name>A0A0W0DPK4_CANGB</name>
<dbReference type="InterPro" id="IPR002099">
    <property type="entry name" value="MutL/Mlh/PMS"/>
</dbReference>
<evidence type="ECO:0000256" key="1">
    <source>
        <dbReference type="ARBA" id="ARBA00006082"/>
    </source>
</evidence>
<dbReference type="FunFam" id="3.30.565.10:FF:000017">
    <property type="entry name" value="PMS1 homolog 1, mismatch repair system component"/>
    <property type="match status" value="1"/>
</dbReference>
<reference evidence="5 6" key="1">
    <citation type="submission" date="2015-10" db="EMBL/GenBank/DDBJ databases">
        <title>Draft genomes sequences of Candida glabrata isolates 1A, 1B, 2A, 2B, 3A and 3B.</title>
        <authorList>
            <person name="Haavelsrud O.E."/>
            <person name="Gaustad P."/>
        </authorList>
    </citation>
    <scope>NUCLEOTIDE SEQUENCE [LARGE SCALE GENOMIC DNA]</scope>
    <source>
        <strain evidence="5">910700640</strain>
    </source>
</reference>
<protein>
    <submittedName>
        <fullName evidence="5">DNA mismatch repair protein MLH2</fullName>
    </submittedName>
</protein>
<dbReference type="Gene3D" id="3.30.230.10">
    <property type="match status" value="1"/>
</dbReference>
<sequence>MPIKGIIADEKWKIFASSFIVEPKAAVRELIDNSIDSGCQNIYVSIDSKTGGCEYISVRDDGPGVPQPDRKLMCLNNTTSKINSLDDLDKISTLGFRGEALFLIANLCCEVGTLEIITKCKDESVGEKWYIQKNGSIKPKSVRKAPATTGTVVTLRKLLGGFKSREIDQSSKARKTIEDLKSILYHYALNFRNIRFSFELVSLNKNGSIAQKQLQLSVAPNLTRTRLLSLIANLRKPTNINFVENVSLEITDKIDIQLILPTMIPQSDAVNVKKSYKFLSVNNRALSRKLAFGKEFDRMLSSIYRRLQLLEPNVWYVNIISEPQLIDVNIEPEKDDILLKDETKVIQKMDNIIELYLREKLNINPTVSITNSPSFKQFAANTSVMLEHNESCDEPVDQSTMPILTPTSKNITEAIIESENGNNSEPRINYEADSTNMGFKSISEVNRTGISNSQIHNLPNDSSNSHFDNTTNLSHGINQDILNSSDQVNTQQNTFRNSMTHVGHEYDARRENTKPKPYNSELASNVKDTVVQVKEEPHEPISSNLATIDKDKENTFEYPYNTHKSGLSDLGASNVHDISNQTIRPQDMHVKRPHTSMNIAPVHKRVKTNEAKRKLRMFSEYTTRLTTNAIYKPNPQPTMSDFDQAPFKDRVLQYIKSKQFEEVDLEETSQGWQKLVKGK</sequence>
<evidence type="ECO:0000256" key="2">
    <source>
        <dbReference type="ARBA" id="ARBA00022763"/>
    </source>
</evidence>
<dbReference type="VEuPathDB" id="FungiDB:GWK60_A03377"/>
<dbReference type="PANTHER" id="PTHR10073:SF44">
    <property type="entry name" value="DNA MISMATCH REPAIR PROTEIN MLH2"/>
    <property type="match status" value="1"/>
</dbReference>
<dbReference type="Pfam" id="PF13589">
    <property type="entry name" value="HATPase_c_3"/>
    <property type="match status" value="1"/>
</dbReference>
<comment type="caution">
    <text evidence="5">The sequence shown here is derived from an EMBL/GenBank/DDBJ whole genome shotgun (WGS) entry which is preliminary data.</text>
</comment>
<dbReference type="CDD" id="cd03485">
    <property type="entry name" value="MutL_Trans_hPMS_1_like"/>
    <property type="match status" value="1"/>
</dbReference>
<dbReference type="Pfam" id="PF01119">
    <property type="entry name" value="DNA_mis_repair"/>
    <property type="match status" value="1"/>
</dbReference>
<dbReference type="GO" id="GO:0007131">
    <property type="term" value="P:reciprocal meiotic recombination"/>
    <property type="evidence" value="ECO:0007669"/>
    <property type="project" value="EnsemblFungi"/>
</dbReference>
<organism evidence="5 6">
    <name type="scientific">Candida glabrata</name>
    <name type="common">Yeast</name>
    <name type="synonym">Torulopsis glabrata</name>
    <dbReference type="NCBI Taxonomy" id="5478"/>
    <lineage>
        <taxon>Eukaryota</taxon>
        <taxon>Fungi</taxon>
        <taxon>Dikarya</taxon>
        <taxon>Ascomycota</taxon>
        <taxon>Saccharomycotina</taxon>
        <taxon>Saccharomycetes</taxon>
        <taxon>Saccharomycetales</taxon>
        <taxon>Saccharomycetaceae</taxon>
        <taxon>Nakaseomyces</taxon>
    </lineage>
</organism>
<dbReference type="GO" id="GO:0032390">
    <property type="term" value="C:MutLbeta complex"/>
    <property type="evidence" value="ECO:0007669"/>
    <property type="project" value="EnsemblFungi"/>
</dbReference>
<dbReference type="VEuPathDB" id="FungiDB:B1J91_A03498g"/>
<dbReference type="GO" id="GO:0000404">
    <property type="term" value="F:heteroduplex DNA loop binding"/>
    <property type="evidence" value="ECO:0007669"/>
    <property type="project" value="EnsemblFungi"/>
</dbReference>
<evidence type="ECO:0000259" key="3">
    <source>
        <dbReference type="SMART" id="SM01340"/>
    </source>
</evidence>
<dbReference type="VEuPathDB" id="FungiDB:CAGL0A03498g"/>
<dbReference type="Proteomes" id="UP000054886">
    <property type="component" value="Unassembled WGS sequence"/>
</dbReference>
<dbReference type="GO" id="GO:0032389">
    <property type="term" value="C:MutLalpha complex"/>
    <property type="evidence" value="ECO:0007669"/>
    <property type="project" value="TreeGrafter"/>
</dbReference>
<gene>
    <name evidence="4" type="ORF">AO440_005517</name>
    <name evidence="5" type="ORF">AO440_005731</name>
</gene>
<dbReference type="PROSITE" id="PS00058">
    <property type="entry name" value="DNA_MISMATCH_REPAIR_1"/>
    <property type="match status" value="1"/>
</dbReference>
<dbReference type="EMBL" id="LLZZ01000006">
    <property type="protein sequence ID" value="KTB13752.1"/>
    <property type="molecule type" value="Genomic_DNA"/>
</dbReference>
<dbReference type="SUPFAM" id="SSF55874">
    <property type="entry name" value="ATPase domain of HSP90 chaperone/DNA topoisomerase II/histidine kinase"/>
    <property type="match status" value="1"/>
</dbReference>
<dbReference type="SMART" id="SM01340">
    <property type="entry name" value="DNA_mis_repair"/>
    <property type="match status" value="1"/>
</dbReference>
<dbReference type="GO" id="GO:0140664">
    <property type="term" value="F:ATP-dependent DNA damage sensor activity"/>
    <property type="evidence" value="ECO:0007669"/>
    <property type="project" value="InterPro"/>
</dbReference>
<comment type="similarity">
    <text evidence="1">Belongs to the DNA mismatch repair MutL/HexB family.</text>
</comment>
<dbReference type="VEuPathDB" id="FungiDB:GVI51_A03333"/>
<dbReference type="InterPro" id="IPR020568">
    <property type="entry name" value="Ribosomal_Su5_D2-typ_SF"/>
</dbReference>
<accession>A0A0W0DPK4</accession>